<dbReference type="InterPro" id="IPR003313">
    <property type="entry name" value="AraC-bd"/>
</dbReference>
<evidence type="ECO:0000259" key="4">
    <source>
        <dbReference type="PROSITE" id="PS01124"/>
    </source>
</evidence>
<dbReference type="PRINTS" id="PR00032">
    <property type="entry name" value="HTHARAC"/>
</dbReference>
<keyword evidence="3" id="KW-0804">Transcription</keyword>
<evidence type="ECO:0000313" key="5">
    <source>
        <dbReference type="EMBL" id="AUO20230.1"/>
    </source>
</evidence>
<dbReference type="AlphaFoldDB" id="A0A2K9P4S5"/>
<name>A0A2K9P4S5_9FIRM</name>
<dbReference type="Pfam" id="PF02311">
    <property type="entry name" value="AraC_binding"/>
    <property type="match status" value="1"/>
</dbReference>
<keyword evidence="2" id="KW-0238">DNA-binding</keyword>
<dbReference type="SMART" id="SM00342">
    <property type="entry name" value="HTH_ARAC"/>
    <property type="match status" value="1"/>
</dbReference>
<dbReference type="RefSeq" id="WP_102366361.1">
    <property type="nucleotide sequence ID" value="NZ_CP020991.1"/>
</dbReference>
<gene>
    <name evidence="5" type="ORF">B9O19_02088</name>
</gene>
<dbReference type="SUPFAM" id="SSF51215">
    <property type="entry name" value="Regulatory protein AraC"/>
    <property type="match status" value="1"/>
</dbReference>
<dbReference type="PANTHER" id="PTHR43280:SF2">
    <property type="entry name" value="HTH-TYPE TRANSCRIPTIONAL REGULATOR EXSA"/>
    <property type="match status" value="1"/>
</dbReference>
<dbReference type="EMBL" id="CP020991">
    <property type="protein sequence ID" value="AUO20230.1"/>
    <property type="molecule type" value="Genomic_DNA"/>
</dbReference>
<dbReference type="Gene3D" id="2.60.120.10">
    <property type="entry name" value="Jelly Rolls"/>
    <property type="match status" value="1"/>
</dbReference>
<sequence>MNQFYEVRKSEFSVKNNLYEVAYSPHIHMDIEILHMRKGSQHLRIDGKSYLLKQGETAVIFPNIVHEYYKENISVSGVDEMLIICSKKFYGRFFPDMTDSFPLNPIIAKEELSPDAKYAFESISSSLSKNLQIAWTVIILSRILESVNLSQEIHAPIEDISFKIMKYIEEHFTEPISLESIANELCVAETYVSRVFSKKIKMNFRKYLGIVRAEYAANLLRMTDDKIITVAENSGFQSVSTFNRVFHDIYGMSPRDFRDNITKYTRAN</sequence>
<dbReference type="InterPro" id="IPR020449">
    <property type="entry name" value="Tscrpt_reg_AraC-type_HTH"/>
</dbReference>
<keyword evidence="6" id="KW-1185">Reference proteome</keyword>
<dbReference type="InterPro" id="IPR014710">
    <property type="entry name" value="RmlC-like_jellyroll"/>
</dbReference>
<keyword evidence="1" id="KW-0805">Transcription regulation</keyword>
<reference evidence="5 6" key="1">
    <citation type="submission" date="2017-04" db="EMBL/GenBank/DDBJ databases">
        <title>Monoglobus pectinilyticus 14 draft genome.</title>
        <authorList>
            <person name="Kim C."/>
            <person name="Rosendale D.I."/>
            <person name="Kelly W.J."/>
            <person name="Tannock G.W."/>
            <person name="Patchett M.L."/>
            <person name="Jordens J.Z."/>
        </authorList>
    </citation>
    <scope>NUCLEOTIDE SEQUENCE [LARGE SCALE GENOMIC DNA]</scope>
    <source>
        <strain evidence="5 6">14</strain>
    </source>
</reference>
<feature type="domain" description="HTH araC/xylS-type" evidence="4">
    <location>
        <begin position="162"/>
        <end position="260"/>
    </location>
</feature>
<evidence type="ECO:0000313" key="6">
    <source>
        <dbReference type="Proteomes" id="UP000235589"/>
    </source>
</evidence>
<dbReference type="InterPro" id="IPR018060">
    <property type="entry name" value="HTH_AraC"/>
</dbReference>
<dbReference type="PROSITE" id="PS01124">
    <property type="entry name" value="HTH_ARAC_FAMILY_2"/>
    <property type="match status" value="1"/>
</dbReference>
<dbReference type="Gene3D" id="1.10.10.60">
    <property type="entry name" value="Homeodomain-like"/>
    <property type="match status" value="2"/>
</dbReference>
<dbReference type="GO" id="GO:0043565">
    <property type="term" value="F:sequence-specific DNA binding"/>
    <property type="evidence" value="ECO:0007669"/>
    <property type="project" value="InterPro"/>
</dbReference>
<dbReference type="Pfam" id="PF12833">
    <property type="entry name" value="HTH_18"/>
    <property type="match status" value="1"/>
</dbReference>
<dbReference type="Proteomes" id="UP000235589">
    <property type="component" value="Chromosome"/>
</dbReference>
<accession>A0A2K9P4S5</accession>
<proteinExistence type="predicted"/>
<dbReference type="SUPFAM" id="SSF46689">
    <property type="entry name" value="Homeodomain-like"/>
    <property type="match status" value="2"/>
</dbReference>
<evidence type="ECO:0000256" key="3">
    <source>
        <dbReference type="ARBA" id="ARBA00023163"/>
    </source>
</evidence>
<dbReference type="PANTHER" id="PTHR43280">
    <property type="entry name" value="ARAC-FAMILY TRANSCRIPTIONAL REGULATOR"/>
    <property type="match status" value="1"/>
</dbReference>
<dbReference type="InterPro" id="IPR037923">
    <property type="entry name" value="HTH-like"/>
</dbReference>
<dbReference type="GO" id="GO:0003700">
    <property type="term" value="F:DNA-binding transcription factor activity"/>
    <property type="evidence" value="ECO:0007669"/>
    <property type="project" value="InterPro"/>
</dbReference>
<dbReference type="KEGG" id="mpec:B9O19_02088"/>
<evidence type="ECO:0000256" key="2">
    <source>
        <dbReference type="ARBA" id="ARBA00023125"/>
    </source>
</evidence>
<dbReference type="GeneID" id="98063460"/>
<protein>
    <submittedName>
        <fullName evidence="5">AraC family transcriptional regulator</fullName>
    </submittedName>
</protein>
<dbReference type="InterPro" id="IPR009057">
    <property type="entry name" value="Homeodomain-like_sf"/>
</dbReference>
<organism evidence="5 6">
    <name type="scientific">Monoglobus pectinilyticus</name>
    <dbReference type="NCBI Taxonomy" id="1981510"/>
    <lineage>
        <taxon>Bacteria</taxon>
        <taxon>Bacillati</taxon>
        <taxon>Bacillota</taxon>
        <taxon>Clostridia</taxon>
        <taxon>Monoglobales</taxon>
        <taxon>Monoglobaceae</taxon>
        <taxon>Monoglobus</taxon>
    </lineage>
</organism>
<evidence type="ECO:0000256" key="1">
    <source>
        <dbReference type="ARBA" id="ARBA00023015"/>
    </source>
</evidence>
<dbReference type="OrthoDB" id="9799319at2"/>